<dbReference type="SUPFAM" id="SSF56496">
    <property type="entry name" value="Fibrinogen C-terminal domain-like"/>
    <property type="match status" value="1"/>
</dbReference>
<evidence type="ECO:0000313" key="7">
    <source>
        <dbReference type="WBParaSite" id="PSAMB.scaffold851size40231.g9135.t1"/>
    </source>
</evidence>
<keyword evidence="6" id="KW-1185">Reference proteome</keyword>
<dbReference type="InterPro" id="IPR014716">
    <property type="entry name" value="Fibrinogen_a/b/g_C_1"/>
</dbReference>
<feature type="region of interest" description="Disordered" evidence="3">
    <location>
        <begin position="212"/>
        <end position="262"/>
    </location>
</feature>
<dbReference type="PROSITE" id="PS50068">
    <property type="entry name" value="LDLRA_2"/>
    <property type="match status" value="1"/>
</dbReference>
<dbReference type="SUPFAM" id="SSF57424">
    <property type="entry name" value="LDL receptor-like module"/>
    <property type="match status" value="2"/>
</dbReference>
<evidence type="ECO:0000256" key="1">
    <source>
        <dbReference type="ARBA" id="ARBA00023157"/>
    </source>
</evidence>
<dbReference type="PROSITE" id="PS51406">
    <property type="entry name" value="FIBRINOGEN_C_2"/>
    <property type="match status" value="1"/>
</dbReference>
<dbReference type="SMART" id="SM00186">
    <property type="entry name" value="FBG"/>
    <property type="match status" value="1"/>
</dbReference>
<organism evidence="6 7">
    <name type="scientific">Plectus sambesii</name>
    <dbReference type="NCBI Taxonomy" id="2011161"/>
    <lineage>
        <taxon>Eukaryota</taxon>
        <taxon>Metazoa</taxon>
        <taxon>Ecdysozoa</taxon>
        <taxon>Nematoda</taxon>
        <taxon>Chromadorea</taxon>
        <taxon>Plectida</taxon>
        <taxon>Plectina</taxon>
        <taxon>Plectoidea</taxon>
        <taxon>Plectidae</taxon>
        <taxon>Plectus</taxon>
    </lineage>
</organism>
<sequence length="611" mass="64542">MNNTYGSTSQHDVGGHIPNRPIAFLYPKPITNYPRNVPGSCTDNTFFDCGAGNGACIAFADVRNCENDCTNGIDERCGDDQVLCDDNLPGASGCGKCVTLDESIEQCRDRRFARLCNEPNVLQCTTTLNCVYREWVLDGDNDCADWSDENNCVLNNTCSVNADCAFDVVSATVKPIAQCSCHAGYTGDGITCNLITSSTTTTTAVTTSPPIITTSTSSTSTTTTTTTTPTTSTSTSTTTTTPSTSTTTTTTIPTTSTTSTTTSTATSTAATVCVDMFACEKGGCVPDNQVLDGKVDCKFDTSDETYCNDHLLECPAPPSPLQCAYSVSTHKFACGCADPLTVPNISRYCVPNSNLPTDCADVVLANVASKSGPTRLYDRTCLTPSNPICQFTVYCDQVTLGGGWTLILRRSNNSTVVFARSFAEYKSGFGNVSVEDFYIGNERVYRLTTNKKNELVVAGIIQTSKANFAVRYGSFNITSESNSYKLNVGATTSVSGTQANDLVKFNGQQFSANNQGPMSGCAAAKQGGWWWGATCATDGALTIPVNADSFDANVKGVFWGGQKLSAAIMMIRPIDYQVPPGKDPGAIGGNSNSLIGVSACLAIFAAAVSLL</sequence>
<evidence type="ECO:0000313" key="6">
    <source>
        <dbReference type="Proteomes" id="UP000887566"/>
    </source>
</evidence>
<dbReference type="PROSITE" id="PS01186">
    <property type="entry name" value="EGF_2"/>
    <property type="match status" value="1"/>
</dbReference>
<dbReference type="Gene3D" id="4.10.400.10">
    <property type="entry name" value="Low-density Lipoprotein Receptor"/>
    <property type="match status" value="2"/>
</dbReference>
<dbReference type="Gene3D" id="2.10.25.10">
    <property type="entry name" value="Laminin"/>
    <property type="match status" value="1"/>
</dbReference>
<protein>
    <submittedName>
        <fullName evidence="7">Fibrinogen C-terminal domain-containing protein</fullName>
    </submittedName>
</protein>
<dbReference type="InterPro" id="IPR036055">
    <property type="entry name" value="LDL_receptor-like_sf"/>
</dbReference>
<evidence type="ECO:0000256" key="2">
    <source>
        <dbReference type="PROSITE-ProRule" id="PRU00076"/>
    </source>
</evidence>
<name>A0A914XIG9_9BILA</name>
<feature type="domain" description="Fibrinogen C-terminal" evidence="5">
    <location>
        <begin position="350"/>
        <end position="575"/>
    </location>
</feature>
<dbReference type="InterPro" id="IPR036056">
    <property type="entry name" value="Fibrinogen-like_C"/>
</dbReference>
<dbReference type="Pfam" id="PF00057">
    <property type="entry name" value="Ldl_recept_a"/>
    <property type="match status" value="1"/>
</dbReference>
<keyword evidence="1" id="KW-1015">Disulfide bond</keyword>
<proteinExistence type="predicted"/>
<dbReference type="CDD" id="cd00112">
    <property type="entry name" value="LDLa"/>
    <property type="match status" value="2"/>
</dbReference>
<dbReference type="InterPro" id="IPR050373">
    <property type="entry name" value="Fibrinogen_C-term_domain"/>
</dbReference>
<dbReference type="Pfam" id="PF00147">
    <property type="entry name" value="Fibrinogen_C"/>
    <property type="match status" value="1"/>
</dbReference>
<feature type="domain" description="EGF-like" evidence="4">
    <location>
        <begin position="148"/>
        <end position="193"/>
    </location>
</feature>
<dbReference type="PROSITE" id="PS50026">
    <property type="entry name" value="EGF_3"/>
    <property type="match status" value="1"/>
</dbReference>
<dbReference type="AlphaFoldDB" id="A0A914XIG9"/>
<evidence type="ECO:0000259" key="5">
    <source>
        <dbReference type="PROSITE" id="PS51406"/>
    </source>
</evidence>
<keyword evidence="2" id="KW-0245">EGF-like domain</keyword>
<reference evidence="7" key="1">
    <citation type="submission" date="2022-11" db="UniProtKB">
        <authorList>
            <consortium name="WormBaseParasite"/>
        </authorList>
    </citation>
    <scope>IDENTIFICATION</scope>
</reference>
<dbReference type="SMART" id="SM00192">
    <property type="entry name" value="LDLa"/>
    <property type="match status" value="3"/>
</dbReference>
<dbReference type="Proteomes" id="UP000887566">
    <property type="component" value="Unplaced"/>
</dbReference>
<dbReference type="PANTHER" id="PTHR19143:SF444">
    <property type="entry name" value="PROTEIN SCABROUS"/>
    <property type="match status" value="1"/>
</dbReference>
<dbReference type="InterPro" id="IPR002181">
    <property type="entry name" value="Fibrinogen_a/b/g_C_dom"/>
</dbReference>
<dbReference type="PRINTS" id="PR00261">
    <property type="entry name" value="LDLRECEPTOR"/>
</dbReference>
<evidence type="ECO:0000256" key="3">
    <source>
        <dbReference type="SAM" id="MobiDB-lite"/>
    </source>
</evidence>
<dbReference type="PANTHER" id="PTHR19143">
    <property type="entry name" value="FIBRINOGEN/TENASCIN/ANGIOPOEITIN"/>
    <property type="match status" value="1"/>
</dbReference>
<dbReference type="WBParaSite" id="PSAMB.scaffold851size40231.g9135.t1">
    <property type="protein sequence ID" value="PSAMB.scaffold851size40231.g9135.t1"/>
    <property type="gene ID" value="PSAMB.scaffold851size40231.g9135"/>
</dbReference>
<dbReference type="InterPro" id="IPR002172">
    <property type="entry name" value="LDrepeatLR_classA_rpt"/>
</dbReference>
<dbReference type="GO" id="GO:0005615">
    <property type="term" value="C:extracellular space"/>
    <property type="evidence" value="ECO:0007669"/>
    <property type="project" value="TreeGrafter"/>
</dbReference>
<accession>A0A914XIG9</accession>
<dbReference type="Gene3D" id="3.90.215.10">
    <property type="entry name" value="Gamma Fibrinogen, chain A, domain 1"/>
    <property type="match status" value="1"/>
</dbReference>
<comment type="caution">
    <text evidence="2">Lacks conserved residue(s) required for the propagation of feature annotation.</text>
</comment>
<dbReference type="InterPro" id="IPR000742">
    <property type="entry name" value="EGF"/>
</dbReference>
<evidence type="ECO:0000259" key="4">
    <source>
        <dbReference type="PROSITE" id="PS50026"/>
    </source>
</evidence>